<dbReference type="Gene3D" id="1.10.150.130">
    <property type="match status" value="1"/>
</dbReference>
<dbReference type="AlphaFoldDB" id="A0A430AKI8"/>
<protein>
    <recommendedName>
        <fullName evidence="3">Core-binding (CB) domain-containing protein</fullName>
    </recommendedName>
</protein>
<comment type="caution">
    <text evidence="4">The sequence shown here is derived from an EMBL/GenBank/DDBJ whole genome shotgun (WGS) entry which is preliminary data.</text>
</comment>
<keyword evidence="1 2" id="KW-0238">DNA-binding</keyword>
<evidence type="ECO:0000313" key="5">
    <source>
        <dbReference type="Proteomes" id="UP000288669"/>
    </source>
</evidence>
<dbReference type="GO" id="GO:0003677">
    <property type="term" value="F:DNA binding"/>
    <property type="evidence" value="ECO:0007669"/>
    <property type="project" value="UniProtKB-UniRule"/>
</dbReference>
<gene>
    <name evidence="4" type="ORF">CBF30_04450</name>
</gene>
<proteinExistence type="predicted"/>
<dbReference type="EMBL" id="NGJZ01000001">
    <property type="protein sequence ID" value="RSU08494.1"/>
    <property type="molecule type" value="Genomic_DNA"/>
</dbReference>
<feature type="domain" description="Core-binding (CB)" evidence="3">
    <location>
        <begin position="41"/>
        <end position="123"/>
    </location>
</feature>
<dbReference type="InterPro" id="IPR010998">
    <property type="entry name" value="Integrase_recombinase_N"/>
</dbReference>
<dbReference type="RefSeq" id="WP_126823139.1">
    <property type="nucleotide sequence ID" value="NZ_JBHLWU010000001.1"/>
</dbReference>
<evidence type="ECO:0000256" key="1">
    <source>
        <dbReference type="ARBA" id="ARBA00023125"/>
    </source>
</evidence>
<sequence length="126" mass="14509">MYTKNEKNTVSRRKKRIYSVTPVDLNVTEVTLDSDRLKVLDALETVIQHGIADGLRDATIRDYTKWMTEYVNYSQIIYADQLNDKVGGGDLMALLKWLDSMSVSPATKRIRMKAVKAVLRRTIERE</sequence>
<dbReference type="InterPro" id="IPR044068">
    <property type="entry name" value="CB"/>
</dbReference>
<organism evidence="4 5">
    <name type="scientific">Vagococcus entomophilus</name>
    <dbReference type="NCBI Taxonomy" id="1160095"/>
    <lineage>
        <taxon>Bacteria</taxon>
        <taxon>Bacillati</taxon>
        <taxon>Bacillota</taxon>
        <taxon>Bacilli</taxon>
        <taxon>Lactobacillales</taxon>
        <taxon>Enterococcaceae</taxon>
        <taxon>Vagococcus</taxon>
    </lineage>
</organism>
<dbReference type="OrthoDB" id="2423890at2"/>
<evidence type="ECO:0000313" key="4">
    <source>
        <dbReference type="EMBL" id="RSU08494.1"/>
    </source>
</evidence>
<keyword evidence="5" id="KW-1185">Reference proteome</keyword>
<dbReference type="Proteomes" id="UP000288669">
    <property type="component" value="Unassembled WGS sequence"/>
</dbReference>
<evidence type="ECO:0000256" key="2">
    <source>
        <dbReference type="PROSITE-ProRule" id="PRU01248"/>
    </source>
</evidence>
<name>A0A430AKI8_9ENTE</name>
<evidence type="ECO:0000259" key="3">
    <source>
        <dbReference type="PROSITE" id="PS51900"/>
    </source>
</evidence>
<dbReference type="PROSITE" id="PS51900">
    <property type="entry name" value="CB"/>
    <property type="match status" value="1"/>
</dbReference>
<accession>A0A430AKI8</accession>
<reference evidence="4 5" key="1">
    <citation type="submission" date="2017-05" db="EMBL/GenBank/DDBJ databases">
        <title>Vagococcus spp. assemblies.</title>
        <authorList>
            <person name="Gulvik C.A."/>
        </authorList>
    </citation>
    <scope>NUCLEOTIDE SEQUENCE [LARGE SCALE GENOMIC DNA]</scope>
    <source>
        <strain evidence="4 5">DSM 24756</strain>
    </source>
</reference>